<feature type="transmembrane region" description="Helical" evidence="1">
    <location>
        <begin position="239"/>
        <end position="256"/>
    </location>
</feature>
<sequence length="320" mass="36559">MTLGVCHNFFVLKSFTFWGLGSLEMTRNCQSTRRNNRDFVRSDDVVGNILKCVIFFILCTRPTEGKFANDTTPRDFVDRCRRDCIIKRDVVVCGKYRVVRWLHEVVREKELSFGPFKVIRIPAVTRDSVLPDFPKPRDLRFGIAETLSFIKHIAEDLVTRRAIVYTFQPPPENSRGFANGPLIMDEDEMVSLQRGQPESSRLFKKKKSIILPILILLNLMKLKMMLIPIAFGVHMIKKLIVIGGLFVPGILSRLKICKVAQHPPTSYHVWANAAAEAPVDYPTGFGHDESGWAHRNDLNVGYPYPGYPSPAYAPAYYRQR</sequence>
<keyword evidence="1" id="KW-0472">Membrane</keyword>
<dbReference type="InterPro" id="IPR012464">
    <property type="entry name" value="DUF1676"/>
</dbReference>
<protein>
    <submittedName>
        <fullName evidence="2">ECSIT_2 protein</fullName>
    </submittedName>
</protein>
<dbReference type="PANTHER" id="PTHR21879">
    <property type="entry name" value="FI03362P-RELATED-RELATED"/>
    <property type="match status" value="1"/>
</dbReference>
<proteinExistence type="predicted"/>
<dbReference type="EMBL" id="GBYB01005042">
    <property type="protein sequence ID" value="JAG74809.1"/>
    <property type="molecule type" value="Transcribed_RNA"/>
</dbReference>
<reference evidence="2" key="1">
    <citation type="submission" date="2015-01" db="EMBL/GenBank/DDBJ databases">
        <title>Transcriptome Assembly of Fopius arisanus.</title>
        <authorList>
            <person name="Geib S."/>
        </authorList>
    </citation>
    <scope>NUCLEOTIDE SEQUENCE</scope>
</reference>
<evidence type="ECO:0000313" key="2">
    <source>
        <dbReference type="EMBL" id="JAG74809.1"/>
    </source>
</evidence>
<gene>
    <name evidence="2" type="primary">ECSIT_2</name>
    <name evidence="2" type="ORF">g.19280</name>
</gene>
<accession>A0A0C9QWI1</accession>
<evidence type="ECO:0000256" key="1">
    <source>
        <dbReference type="SAM" id="Phobius"/>
    </source>
</evidence>
<organism evidence="2">
    <name type="scientific">Fopius arisanus</name>
    <dbReference type="NCBI Taxonomy" id="64838"/>
    <lineage>
        <taxon>Eukaryota</taxon>
        <taxon>Metazoa</taxon>
        <taxon>Ecdysozoa</taxon>
        <taxon>Arthropoda</taxon>
        <taxon>Hexapoda</taxon>
        <taxon>Insecta</taxon>
        <taxon>Pterygota</taxon>
        <taxon>Neoptera</taxon>
        <taxon>Endopterygota</taxon>
        <taxon>Hymenoptera</taxon>
        <taxon>Apocrita</taxon>
        <taxon>Ichneumonoidea</taxon>
        <taxon>Braconidae</taxon>
        <taxon>Opiinae</taxon>
        <taxon>Fopius</taxon>
    </lineage>
</organism>
<name>A0A0C9QWI1_9HYME</name>
<dbReference type="AlphaFoldDB" id="A0A0C9QWI1"/>
<dbReference type="Pfam" id="PF07898">
    <property type="entry name" value="DUF1676"/>
    <property type="match status" value="1"/>
</dbReference>
<keyword evidence="1" id="KW-1133">Transmembrane helix</keyword>
<dbReference type="GO" id="GO:0016020">
    <property type="term" value="C:membrane"/>
    <property type="evidence" value="ECO:0007669"/>
    <property type="project" value="TreeGrafter"/>
</dbReference>
<keyword evidence="1" id="KW-0812">Transmembrane</keyword>